<dbReference type="PANTHER" id="PTHR47964:SF1">
    <property type="entry name" value="ATP-DEPENDENT DNA HELICASE HOMOLOG RECG, CHLOROPLASTIC"/>
    <property type="match status" value="1"/>
</dbReference>
<evidence type="ECO:0000313" key="18">
    <source>
        <dbReference type="EMBL" id="KJY62467.1"/>
    </source>
</evidence>
<dbReference type="NCBIfam" id="TIGR00643">
    <property type="entry name" value="recG"/>
    <property type="match status" value="1"/>
</dbReference>
<dbReference type="EC" id="5.6.2.4" evidence="13 15"/>
<dbReference type="HOGENOM" id="CLU_005122_7_1_9"/>
<keyword evidence="4 15" id="KW-0227">DNA damage</keyword>
<dbReference type="Pfam" id="PF00270">
    <property type="entry name" value="DEAD"/>
    <property type="match status" value="1"/>
</dbReference>
<comment type="caution">
    <text evidence="18">The sequence shown here is derived from an EMBL/GenBank/DDBJ whole genome shotgun (WGS) entry which is preliminary data.</text>
</comment>
<dbReference type="InterPro" id="IPR045562">
    <property type="entry name" value="RecG_dom3_C"/>
</dbReference>
<dbReference type="EMBL" id="JXJQ01000006">
    <property type="protein sequence ID" value="KJY62467.1"/>
    <property type="molecule type" value="Genomic_DNA"/>
</dbReference>
<organism evidence="18 19">
    <name type="scientific">Bombilactobacillus mellifer</name>
    <dbReference type="NCBI Taxonomy" id="1218492"/>
    <lineage>
        <taxon>Bacteria</taxon>
        <taxon>Bacillati</taxon>
        <taxon>Bacillota</taxon>
        <taxon>Bacilli</taxon>
        <taxon>Lactobacillales</taxon>
        <taxon>Lactobacillaceae</taxon>
        <taxon>Bombilactobacillus</taxon>
    </lineage>
</organism>
<comment type="catalytic activity">
    <reaction evidence="12 15">
        <text>Couples ATP hydrolysis with the unwinding of duplex DNA by translocating in the 3'-5' direction.</text>
        <dbReference type="EC" id="5.6.2.4"/>
    </reaction>
</comment>
<dbReference type="SUPFAM" id="SSF52540">
    <property type="entry name" value="P-loop containing nucleoside triphosphate hydrolases"/>
    <property type="match status" value="2"/>
</dbReference>
<dbReference type="SMART" id="SM00490">
    <property type="entry name" value="HELICc"/>
    <property type="match status" value="1"/>
</dbReference>
<dbReference type="PANTHER" id="PTHR47964">
    <property type="entry name" value="ATP-DEPENDENT DNA HELICASE HOMOLOG RECG, CHLOROPLASTIC"/>
    <property type="match status" value="1"/>
</dbReference>
<dbReference type="GO" id="GO:0003677">
    <property type="term" value="F:DNA binding"/>
    <property type="evidence" value="ECO:0007669"/>
    <property type="project" value="UniProtKB-KW"/>
</dbReference>
<dbReference type="OrthoDB" id="9804325at2"/>
<dbReference type="PROSITE" id="PS51194">
    <property type="entry name" value="HELICASE_CTER"/>
    <property type="match status" value="1"/>
</dbReference>
<dbReference type="PROSITE" id="PS51192">
    <property type="entry name" value="HELICASE_ATP_BIND_1"/>
    <property type="match status" value="1"/>
</dbReference>
<dbReference type="GO" id="GO:0016887">
    <property type="term" value="F:ATP hydrolysis activity"/>
    <property type="evidence" value="ECO:0007669"/>
    <property type="project" value="RHEA"/>
</dbReference>
<evidence type="ECO:0000256" key="14">
    <source>
        <dbReference type="ARBA" id="ARBA00048988"/>
    </source>
</evidence>
<dbReference type="STRING" id="1218492.JG30_06820"/>
<dbReference type="GO" id="GO:0005524">
    <property type="term" value="F:ATP binding"/>
    <property type="evidence" value="ECO:0007669"/>
    <property type="project" value="UniProtKB-KW"/>
</dbReference>
<keyword evidence="9 15" id="KW-0233">DNA recombination</keyword>
<dbReference type="NCBIfam" id="NF008165">
    <property type="entry name" value="PRK10917.1-3"/>
    <property type="match status" value="1"/>
</dbReference>
<dbReference type="SUPFAM" id="SSF50249">
    <property type="entry name" value="Nucleic acid-binding proteins"/>
    <property type="match status" value="1"/>
</dbReference>
<dbReference type="InterPro" id="IPR011545">
    <property type="entry name" value="DEAD/DEAH_box_helicase_dom"/>
</dbReference>
<dbReference type="Gene3D" id="1.10.150.20">
    <property type="entry name" value="5' to 3' exonuclease, C-terminal subdomain"/>
    <property type="match status" value="1"/>
</dbReference>
<feature type="domain" description="Helicase ATP-binding" evidence="16">
    <location>
        <begin position="270"/>
        <end position="431"/>
    </location>
</feature>
<dbReference type="Gene3D" id="3.40.50.300">
    <property type="entry name" value="P-loop containing nucleotide triphosphate hydrolases"/>
    <property type="match status" value="2"/>
</dbReference>
<dbReference type="Proteomes" id="UP000033558">
    <property type="component" value="Unassembled WGS sequence"/>
</dbReference>
<evidence type="ECO:0000256" key="8">
    <source>
        <dbReference type="ARBA" id="ARBA00023125"/>
    </source>
</evidence>
<evidence type="ECO:0000259" key="17">
    <source>
        <dbReference type="PROSITE" id="PS51194"/>
    </source>
</evidence>
<dbReference type="Pfam" id="PF00271">
    <property type="entry name" value="Helicase_C"/>
    <property type="match status" value="1"/>
</dbReference>
<evidence type="ECO:0000256" key="5">
    <source>
        <dbReference type="ARBA" id="ARBA00022801"/>
    </source>
</evidence>
<dbReference type="AlphaFoldDB" id="A0A0F4LUP0"/>
<dbReference type="InterPro" id="IPR027417">
    <property type="entry name" value="P-loop_NTPase"/>
</dbReference>
<keyword evidence="7 15" id="KW-0067">ATP-binding</keyword>
<comment type="similarity">
    <text evidence="1 15">Belongs to the helicase family. RecG subfamily.</text>
</comment>
<evidence type="ECO:0000259" key="16">
    <source>
        <dbReference type="PROSITE" id="PS51192"/>
    </source>
</evidence>
<sequence>MQALLQAVTSLPGVGPKTQQNLADLGIETIQDLLYYFPRRYEDLVVKSLAEAADQEKIVLQGVVASPAILKHLGAKRSLVIVRLLVENESIPVTFFNQPWLKKRFETGQVCDIYGRWEAVKRSLIGMKIIHQPTNDASKVDAIYPTNKKVPQKLLIKLIKAAYQKYHTDLVDPIGTKLEQKYQLLSEAQMVRAMHFPQNIQQARAARRSAKFHELFLYHAQLALLKQTNQQNSRGLPENYDAAYVQQFIEHFGFSLTASQQRVLTEILQDMSQPQAMNRLLQGDVGSGKTAVAATAMFAAITSGYQTVLMAPTEILAQQHYLKLRPLFAQFQMTTVLLTSSLTAKEHQAALEAIAAGRYNLIIGTQALFQTAVNYRNLGLVVIDEQHRFGVEQRRALRQKGRDPDMLLMTATPIPRTLAITYYGELDLSVIDELPAGRKQIATYWLRFNKLDQVQRFLAMQLRQQAQVFVVAPLISESEKVNLYNAEEVYQQLTQSFAQYKVALLHGQMDAQAKAQVMADFQAQKIDILVATTVVEVGVDVPNATVMVIYNADRFGLSQLHQLRGRVGRGKRQSYCILIANPHNETALQRLRIMTQTNDGFKLAQKDLELRGAGDFFGNKQSGLPSFKVADPVADQAILFAAYQEVQTIFSQDPTLTQHPALRTCLKNQTPAILD</sequence>
<dbReference type="InterPro" id="IPR012340">
    <property type="entry name" value="NA-bd_OB-fold"/>
</dbReference>
<dbReference type="GO" id="GO:0006310">
    <property type="term" value="P:DNA recombination"/>
    <property type="evidence" value="ECO:0007669"/>
    <property type="project" value="UniProtKB-UniRule"/>
</dbReference>
<dbReference type="GO" id="GO:0006281">
    <property type="term" value="P:DNA repair"/>
    <property type="evidence" value="ECO:0007669"/>
    <property type="project" value="UniProtKB-UniRule"/>
</dbReference>
<dbReference type="Pfam" id="PF19833">
    <property type="entry name" value="RecG_dom3_C"/>
    <property type="match status" value="1"/>
</dbReference>
<dbReference type="Pfam" id="PF17191">
    <property type="entry name" value="RecG_wedge"/>
    <property type="match status" value="1"/>
</dbReference>
<dbReference type="CDD" id="cd04488">
    <property type="entry name" value="RecG_wedge_OBF"/>
    <property type="match status" value="1"/>
</dbReference>
<gene>
    <name evidence="18" type="primary">recG</name>
    <name evidence="18" type="ORF">JG30_06820</name>
</gene>
<name>A0A0F4LUP0_9LACO</name>
<proteinExistence type="inferred from homology"/>
<keyword evidence="6 15" id="KW-0347">Helicase</keyword>
<evidence type="ECO:0000256" key="3">
    <source>
        <dbReference type="ARBA" id="ARBA00022741"/>
    </source>
</evidence>
<evidence type="ECO:0000256" key="6">
    <source>
        <dbReference type="ARBA" id="ARBA00022806"/>
    </source>
</evidence>
<protein>
    <recommendedName>
        <fullName evidence="2 15">ATP-dependent DNA helicase RecG</fullName>
        <ecNumber evidence="13 15">5.6.2.4</ecNumber>
    </recommendedName>
</protein>
<dbReference type="InterPro" id="IPR001650">
    <property type="entry name" value="Helicase_C-like"/>
</dbReference>
<accession>A0A0F4LUP0</accession>
<dbReference type="InterPro" id="IPR047112">
    <property type="entry name" value="RecG/Mfd"/>
</dbReference>
<evidence type="ECO:0000256" key="13">
    <source>
        <dbReference type="ARBA" id="ARBA00034808"/>
    </source>
</evidence>
<dbReference type="PATRIC" id="fig|1218492.5.peg.818"/>
<dbReference type="Gene3D" id="2.40.50.140">
    <property type="entry name" value="Nucleic acid-binding proteins"/>
    <property type="match status" value="1"/>
</dbReference>
<keyword evidence="10 15" id="KW-0234">DNA repair</keyword>
<evidence type="ECO:0000256" key="9">
    <source>
        <dbReference type="ARBA" id="ARBA00023172"/>
    </source>
</evidence>
<comment type="function">
    <text evidence="15">Plays a critical role in recombination and DNA repair. Helps process Holliday junction intermediates to mature products by catalyzing branch migration. Has replication fork regression activity, unwinds stalled or blocked replication forks to make a HJ that can be resolved. Has a DNA unwinding activity characteristic of a DNA helicase with 3'-5' polarity.</text>
</comment>
<dbReference type="SMART" id="SM00487">
    <property type="entry name" value="DEXDc"/>
    <property type="match status" value="1"/>
</dbReference>
<dbReference type="InterPro" id="IPR004609">
    <property type="entry name" value="ATP-dep_DNA_helicase_RecG"/>
</dbReference>
<dbReference type="NCBIfam" id="NF008168">
    <property type="entry name" value="PRK10917.2-2"/>
    <property type="match status" value="1"/>
</dbReference>
<evidence type="ECO:0000256" key="10">
    <source>
        <dbReference type="ARBA" id="ARBA00023204"/>
    </source>
</evidence>
<keyword evidence="8" id="KW-0238">DNA-binding</keyword>
<reference evidence="18 19" key="1">
    <citation type="submission" date="2015-01" db="EMBL/GenBank/DDBJ databases">
        <title>Comparative genomics of the lactic acid bacteria isolated from the honey bee gut.</title>
        <authorList>
            <person name="Ellegaard K.M."/>
            <person name="Tamarit D."/>
            <person name="Javelind E."/>
            <person name="Olofsson T."/>
            <person name="Andersson S.G."/>
            <person name="Vasquez A."/>
        </authorList>
    </citation>
    <scope>NUCLEOTIDE SEQUENCE [LARGE SCALE GENOMIC DNA]</scope>
    <source>
        <strain evidence="18 19">Bin4</strain>
    </source>
</reference>
<dbReference type="CDD" id="cd17992">
    <property type="entry name" value="DEXHc_RecG"/>
    <property type="match status" value="1"/>
</dbReference>
<evidence type="ECO:0000256" key="11">
    <source>
        <dbReference type="ARBA" id="ARBA00023235"/>
    </source>
</evidence>
<dbReference type="RefSeq" id="WP_046316194.1">
    <property type="nucleotide sequence ID" value="NZ_JBHSZT010000001.1"/>
</dbReference>
<evidence type="ECO:0000256" key="12">
    <source>
        <dbReference type="ARBA" id="ARBA00034617"/>
    </source>
</evidence>
<dbReference type="InterPro" id="IPR014001">
    <property type="entry name" value="Helicase_ATP-bd"/>
</dbReference>
<comment type="catalytic activity">
    <reaction evidence="14 15">
        <text>ATP + H2O = ADP + phosphate + H(+)</text>
        <dbReference type="Rhea" id="RHEA:13065"/>
        <dbReference type="ChEBI" id="CHEBI:15377"/>
        <dbReference type="ChEBI" id="CHEBI:15378"/>
        <dbReference type="ChEBI" id="CHEBI:30616"/>
        <dbReference type="ChEBI" id="CHEBI:43474"/>
        <dbReference type="ChEBI" id="CHEBI:456216"/>
        <dbReference type="EC" id="5.6.2.4"/>
    </reaction>
</comment>
<evidence type="ECO:0000256" key="15">
    <source>
        <dbReference type="RuleBase" id="RU363016"/>
    </source>
</evidence>
<evidence type="ECO:0000256" key="7">
    <source>
        <dbReference type="ARBA" id="ARBA00022840"/>
    </source>
</evidence>
<keyword evidence="3 15" id="KW-0547">Nucleotide-binding</keyword>
<evidence type="ECO:0000256" key="1">
    <source>
        <dbReference type="ARBA" id="ARBA00007504"/>
    </source>
</evidence>
<dbReference type="GO" id="GO:0043138">
    <property type="term" value="F:3'-5' DNA helicase activity"/>
    <property type="evidence" value="ECO:0007669"/>
    <property type="project" value="UniProtKB-EC"/>
</dbReference>
<keyword evidence="11" id="KW-0413">Isomerase</keyword>
<evidence type="ECO:0000256" key="4">
    <source>
        <dbReference type="ARBA" id="ARBA00022763"/>
    </source>
</evidence>
<dbReference type="InterPro" id="IPR033454">
    <property type="entry name" value="RecG_wedge"/>
</dbReference>
<keyword evidence="5 15" id="KW-0378">Hydrolase</keyword>
<feature type="domain" description="Helicase C-terminal" evidence="17">
    <location>
        <begin position="453"/>
        <end position="609"/>
    </location>
</feature>
<evidence type="ECO:0000256" key="2">
    <source>
        <dbReference type="ARBA" id="ARBA00017846"/>
    </source>
</evidence>
<evidence type="ECO:0000313" key="19">
    <source>
        <dbReference type="Proteomes" id="UP000033558"/>
    </source>
</evidence>
<keyword evidence="19" id="KW-1185">Reference proteome</keyword>